<dbReference type="EMBL" id="CAJOAY010013460">
    <property type="protein sequence ID" value="CAF4265857.1"/>
    <property type="molecule type" value="Genomic_DNA"/>
</dbReference>
<protein>
    <submittedName>
        <fullName evidence="2">Uncharacterized protein</fullName>
    </submittedName>
</protein>
<sequence length="59" mass="6369">MSSNSVEPPTQIGFENDMDMIKSYGGAEENQQSSTMQGSSLVTNTVPSNEINKNPETES</sequence>
<reference evidence="2" key="1">
    <citation type="submission" date="2021-02" db="EMBL/GenBank/DDBJ databases">
        <authorList>
            <person name="Nowell W R."/>
        </authorList>
    </citation>
    <scope>NUCLEOTIDE SEQUENCE</scope>
</reference>
<dbReference type="AlphaFoldDB" id="A0A820FRF2"/>
<evidence type="ECO:0000313" key="3">
    <source>
        <dbReference type="Proteomes" id="UP000663881"/>
    </source>
</evidence>
<feature type="region of interest" description="Disordered" evidence="1">
    <location>
        <begin position="1"/>
        <end position="59"/>
    </location>
</feature>
<accession>A0A820FRF2</accession>
<name>A0A820FRF2_9BILA</name>
<dbReference type="Proteomes" id="UP000663881">
    <property type="component" value="Unassembled WGS sequence"/>
</dbReference>
<comment type="caution">
    <text evidence="2">The sequence shown here is derived from an EMBL/GenBank/DDBJ whole genome shotgun (WGS) entry which is preliminary data.</text>
</comment>
<feature type="non-terminal residue" evidence="2">
    <location>
        <position position="1"/>
    </location>
</feature>
<gene>
    <name evidence="2" type="ORF">OKA104_LOCUS44387</name>
</gene>
<evidence type="ECO:0000256" key="1">
    <source>
        <dbReference type="SAM" id="MobiDB-lite"/>
    </source>
</evidence>
<evidence type="ECO:0000313" key="2">
    <source>
        <dbReference type="EMBL" id="CAF4265857.1"/>
    </source>
</evidence>
<feature type="compositionally biased region" description="Polar residues" evidence="1">
    <location>
        <begin position="29"/>
        <end position="52"/>
    </location>
</feature>
<organism evidence="2 3">
    <name type="scientific">Adineta steineri</name>
    <dbReference type="NCBI Taxonomy" id="433720"/>
    <lineage>
        <taxon>Eukaryota</taxon>
        <taxon>Metazoa</taxon>
        <taxon>Spiralia</taxon>
        <taxon>Gnathifera</taxon>
        <taxon>Rotifera</taxon>
        <taxon>Eurotatoria</taxon>
        <taxon>Bdelloidea</taxon>
        <taxon>Adinetida</taxon>
        <taxon>Adinetidae</taxon>
        <taxon>Adineta</taxon>
    </lineage>
</organism>
<proteinExistence type="predicted"/>